<name>A0A4T0FUN1_9BASI</name>
<evidence type="ECO:0000313" key="13">
    <source>
        <dbReference type="EMBL" id="TIA91434.1"/>
    </source>
</evidence>
<comment type="similarity">
    <text evidence="2 5">Belongs to the NRAP family.</text>
</comment>
<dbReference type="GO" id="GO:0006409">
    <property type="term" value="P:tRNA export from nucleus"/>
    <property type="evidence" value="ECO:0007669"/>
    <property type="project" value="TreeGrafter"/>
</dbReference>
<organism evidence="13 14">
    <name type="scientific">Wallemia hederae</name>
    <dbReference type="NCBI Taxonomy" id="1540922"/>
    <lineage>
        <taxon>Eukaryota</taxon>
        <taxon>Fungi</taxon>
        <taxon>Dikarya</taxon>
        <taxon>Basidiomycota</taxon>
        <taxon>Wallemiomycotina</taxon>
        <taxon>Wallemiomycetes</taxon>
        <taxon>Wallemiales</taxon>
        <taxon>Wallemiaceae</taxon>
        <taxon>Wallemia</taxon>
    </lineage>
</organism>
<evidence type="ECO:0000256" key="3">
    <source>
        <dbReference type="ARBA" id="ARBA00022884"/>
    </source>
</evidence>
<proteinExistence type="inferred from homology"/>
<evidence type="ECO:0000259" key="9">
    <source>
        <dbReference type="Pfam" id="PF17404"/>
    </source>
</evidence>
<dbReference type="PANTHER" id="PTHR17972:SF0">
    <property type="entry name" value="NUCLEOLAR PROTEIN 6"/>
    <property type="match status" value="1"/>
</dbReference>
<dbReference type="InterPro" id="IPR035367">
    <property type="entry name" value="Nrap_D2"/>
</dbReference>
<evidence type="ECO:0000256" key="1">
    <source>
        <dbReference type="ARBA" id="ARBA00004604"/>
    </source>
</evidence>
<gene>
    <name evidence="13" type="ORF">E3P99_01087</name>
</gene>
<keyword evidence="14" id="KW-1185">Reference proteome</keyword>
<dbReference type="InterPro" id="IPR035368">
    <property type="entry name" value="Nrap_D3"/>
</dbReference>
<dbReference type="OrthoDB" id="10251401at2759"/>
<feature type="domain" description="Nrap protein" evidence="8">
    <location>
        <begin position="343"/>
        <end position="480"/>
    </location>
</feature>
<keyword evidence="5" id="KW-0698">rRNA processing</keyword>
<evidence type="ECO:0000256" key="6">
    <source>
        <dbReference type="SAM" id="MobiDB-lite"/>
    </source>
</evidence>
<dbReference type="Gene3D" id="3.30.70.3030">
    <property type="match status" value="1"/>
</dbReference>
<dbReference type="InterPro" id="IPR035082">
    <property type="entry name" value="Nrap_D1"/>
</dbReference>
<accession>A0A4T0FUN1</accession>
<dbReference type="Pfam" id="PF17405">
    <property type="entry name" value="Nrap_D4"/>
    <property type="match status" value="1"/>
</dbReference>
<evidence type="ECO:0000256" key="5">
    <source>
        <dbReference type="RuleBase" id="RU364032"/>
    </source>
</evidence>
<evidence type="ECO:0000259" key="11">
    <source>
        <dbReference type="Pfam" id="PF17406"/>
    </source>
</evidence>
<evidence type="ECO:0000259" key="7">
    <source>
        <dbReference type="Pfam" id="PF03813"/>
    </source>
</evidence>
<feature type="domain" description="Nrap protein" evidence="10">
    <location>
        <begin position="627"/>
        <end position="835"/>
    </location>
</feature>
<dbReference type="GO" id="GO:0032545">
    <property type="term" value="C:CURI complex"/>
    <property type="evidence" value="ECO:0007669"/>
    <property type="project" value="TreeGrafter"/>
</dbReference>
<comment type="subcellular location">
    <subcellularLocation>
        <location evidence="1 5">Nucleus</location>
        <location evidence="1 5">Nucleolus</location>
    </subcellularLocation>
</comment>
<dbReference type="InterPro" id="IPR005554">
    <property type="entry name" value="NOL6/Upt22"/>
</dbReference>
<dbReference type="GO" id="GO:0006364">
    <property type="term" value="P:rRNA processing"/>
    <property type="evidence" value="ECO:0007669"/>
    <property type="project" value="UniProtKB-KW"/>
</dbReference>
<keyword evidence="4 5" id="KW-0539">Nucleus</keyword>
<keyword evidence="5" id="KW-0687">Ribonucleoprotein</keyword>
<evidence type="ECO:0000256" key="2">
    <source>
        <dbReference type="ARBA" id="ARBA00006674"/>
    </source>
</evidence>
<reference evidence="13 14" key="1">
    <citation type="submission" date="2019-03" db="EMBL/GenBank/DDBJ databases">
        <title>Sequencing 23 genomes of Wallemia ichthyophaga.</title>
        <authorList>
            <person name="Gostincar C."/>
        </authorList>
    </citation>
    <scope>NUCLEOTIDE SEQUENCE [LARGE SCALE GENOMIC DNA]</scope>
    <source>
        <strain evidence="13 14">EXF-5753</strain>
    </source>
</reference>
<keyword evidence="3 5" id="KW-0694">RNA-binding</keyword>
<evidence type="ECO:0000259" key="12">
    <source>
        <dbReference type="Pfam" id="PF17407"/>
    </source>
</evidence>
<comment type="caution">
    <text evidence="13">The sequence shown here is derived from an EMBL/GenBank/DDBJ whole genome shotgun (WGS) entry which is preliminary data.</text>
</comment>
<dbReference type="GO" id="GO:0032040">
    <property type="term" value="C:small-subunit processome"/>
    <property type="evidence" value="ECO:0007669"/>
    <property type="project" value="TreeGrafter"/>
</dbReference>
<feature type="domain" description="Nrap protein" evidence="9">
    <location>
        <begin position="499"/>
        <end position="616"/>
    </location>
</feature>
<dbReference type="InterPro" id="IPR035369">
    <property type="entry name" value="Nrap_D4"/>
</dbReference>
<dbReference type="Pfam" id="PF17403">
    <property type="entry name" value="Nrap_D2"/>
    <property type="match status" value="1"/>
</dbReference>
<dbReference type="Proteomes" id="UP000310189">
    <property type="component" value="Unassembled WGS sequence"/>
</dbReference>
<feature type="region of interest" description="Disordered" evidence="6">
    <location>
        <begin position="1"/>
        <end position="42"/>
    </location>
</feature>
<dbReference type="EMBL" id="SPNW01000012">
    <property type="protein sequence ID" value="TIA91434.1"/>
    <property type="molecule type" value="Genomic_DNA"/>
</dbReference>
<evidence type="ECO:0000313" key="14">
    <source>
        <dbReference type="Proteomes" id="UP000310189"/>
    </source>
</evidence>
<dbReference type="InterPro" id="IPR035370">
    <property type="entry name" value="Nrap_D5"/>
</dbReference>
<keyword evidence="5" id="KW-0690">Ribosome biogenesis</keyword>
<feature type="compositionally biased region" description="Low complexity" evidence="6">
    <location>
        <begin position="25"/>
        <end position="35"/>
    </location>
</feature>
<dbReference type="Pfam" id="PF17406">
    <property type="entry name" value="Nrap_D5"/>
    <property type="match status" value="1"/>
</dbReference>
<dbReference type="Pfam" id="PF03813">
    <property type="entry name" value="Nrap"/>
    <property type="match status" value="1"/>
</dbReference>
<dbReference type="Gene3D" id="1.10.1410.10">
    <property type="match status" value="2"/>
</dbReference>
<dbReference type="Pfam" id="PF17404">
    <property type="entry name" value="Nrap_D3"/>
    <property type="match status" value="1"/>
</dbReference>
<dbReference type="GO" id="GO:0003723">
    <property type="term" value="F:RNA binding"/>
    <property type="evidence" value="ECO:0007669"/>
    <property type="project" value="UniProtKB-KW"/>
</dbReference>
<dbReference type="Pfam" id="PF17407">
    <property type="entry name" value="Nrap_D6"/>
    <property type="match status" value="1"/>
</dbReference>
<sequence>MVKRSQKASSTQIREMRISHHPQQAADSGSDSASDFDYDNMGAMDAMAEDGYNEPNEFDDSDEDAMQVDEENREALKSNGGAFRAPTKDEVQSLKETGELFKSNLFKLQIESLLDEIQQPASQAESLTQALHALRNLIIDLKPTSKSQDGKLTVPEAKKYLKKHNLNLPVSKDLPEDVNWGVGFDKPDTVQVGGSWPLKTSVKRRSSKKKAWEVNLAVFLPSHLIQEKDHQSDRWLFKQAFYVAVLAEAISKSKLEVDVEVTHANGLDLEPVINVTSKKGSKFMPSNTTIAIVPALTHPSPFKPLSKISPAKIGSKLSNAFMKPSLIPAHLTYLYNIAETVPAFRDAVKLLKIWANQRALEWILNGFNAEFLVALLVEGAQDGSKRVGKGLSSYQLFKAVMDLLARTDFSEVFMKSSNAGGFSPEDFDGSSPLVFVDPSHTLNLMEGLLPEDTQLMGFEANLTLDALSDDGDRFEETFMRDLRNPMPRFDLFGRASLPAKLVKKIKKGANVRQSIASILTDALGNRVRVISVQFEKDSILIGLILDSEMAGRIVDHGPPAEDKEGCEAFRAFWGEVSDLRRFKDGKINESVVWNQSGSKELIPIQIVKWILGRHFNIEGLSFVAEEFDGLLDVSATDGVKSFNDLDTPLQSYEGFQRMLRDMTSLPLDVMNVSPSTPLLRHTAPYPQPTRDMRRFGLTPTSARYTPAAEMNVQFESSGKWPDDLAAIQVTKAAFLEALGAELIKSGEYTAQVVVDHPLPSDIEDAVSLEVVTEQGYAWKLRIQHDRELTLIERRLKDKINTTDTQRQHLKGVRERYLHKFTHKPRHHQAVTALTHRFKAYAKTVRLVSRWVNAHLLSPHVTHEFVELVVASVFLNSGTHSVPATPALGFLRTVMLLAEWKFKQEPLLVPLYTASQMQEEHIDKKVVFPSKERSGAKKAFEILRRTDTDILSTAMFIATERDISGSHFSQRRPTKVVASRLQGVAKATAGALLSEEGLDIMQLFKSPTDIYDFVINFKPLVNTRLYQSLTDDKAGDVDISSDALVEFDPASFFVQHLERVYGDAVLFFHDACGGCSIGALWNPAYNASRKWKVGLHYPIKPANGKDEVVIDKEAILAEIAAFGHDMIDGVVAK</sequence>
<dbReference type="PANTHER" id="PTHR17972">
    <property type="entry name" value="NUCLEOLAR RNA-ASSOCIATED PROTEIN"/>
    <property type="match status" value="1"/>
</dbReference>
<evidence type="ECO:0000256" key="4">
    <source>
        <dbReference type="ARBA" id="ARBA00023242"/>
    </source>
</evidence>
<dbReference type="InterPro" id="IPR035371">
    <property type="entry name" value="Nrap_D6"/>
</dbReference>
<dbReference type="GO" id="GO:0034456">
    <property type="term" value="C:UTP-C complex"/>
    <property type="evidence" value="ECO:0007669"/>
    <property type="project" value="TreeGrafter"/>
</dbReference>
<feature type="domain" description="Nrap protein" evidence="12">
    <location>
        <begin position="1008"/>
        <end position="1128"/>
    </location>
</feature>
<feature type="domain" description="Nrap protein" evidence="7">
    <location>
        <begin position="214"/>
        <end position="336"/>
    </location>
</feature>
<dbReference type="AlphaFoldDB" id="A0A4T0FUN1"/>
<evidence type="ECO:0000259" key="8">
    <source>
        <dbReference type="Pfam" id="PF17403"/>
    </source>
</evidence>
<protein>
    <recommendedName>
        <fullName evidence="5">U3 small nucleolar RNA-associated protein 22</fullName>
    </recommendedName>
</protein>
<feature type="domain" description="Nrap protein" evidence="11">
    <location>
        <begin position="837"/>
        <end position="1004"/>
    </location>
</feature>
<evidence type="ECO:0000259" key="10">
    <source>
        <dbReference type="Pfam" id="PF17405"/>
    </source>
</evidence>